<name>A0A4Z2IMT8_9TELE</name>
<organism evidence="1 2">
    <name type="scientific">Liparis tanakae</name>
    <name type="common">Tanaka's snailfish</name>
    <dbReference type="NCBI Taxonomy" id="230148"/>
    <lineage>
        <taxon>Eukaryota</taxon>
        <taxon>Metazoa</taxon>
        <taxon>Chordata</taxon>
        <taxon>Craniata</taxon>
        <taxon>Vertebrata</taxon>
        <taxon>Euteleostomi</taxon>
        <taxon>Actinopterygii</taxon>
        <taxon>Neopterygii</taxon>
        <taxon>Teleostei</taxon>
        <taxon>Neoteleostei</taxon>
        <taxon>Acanthomorphata</taxon>
        <taxon>Eupercaria</taxon>
        <taxon>Perciformes</taxon>
        <taxon>Cottioidei</taxon>
        <taxon>Cottales</taxon>
        <taxon>Liparidae</taxon>
        <taxon>Liparis</taxon>
    </lineage>
</organism>
<dbReference type="Proteomes" id="UP000314294">
    <property type="component" value="Unassembled WGS sequence"/>
</dbReference>
<accession>A0A4Z2IMT8</accession>
<dbReference type="EMBL" id="SRLO01000066">
    <property type="protein sequence ID" value="TNN79319.1"/>
    <property type="molecule type" value="Genomic_DNA"/>
</dbReference>
<protein>
    <submittedName>
        <fullName evidence="1">Uncharacterized protein</fullName>
    </submittedName>
</protein>
<sequence>MLGGIECKVDFRGDDIAYKVNVKMQLDTIKIGAPQQPGAFVRFHAKKNVFAVGDIRFRDSVLIVVHIPTTFDQHTAQLLLRHTRLYAAPSKAASKNRRIFWETMPSPR</sequence>
<proteinExistence type="predicted"/>
<keyword evidence="2" id="KW-1185">Reference proteome</keyword>
<comment type="caution">
    <text evidence="1">The sequence shown here is derived from an EMBL/GenBank/DDBJ whole genome shotgun (WGS) entry which is preliminary data.</text>
</comment>
<dbReference type="AlphaFoldDB" id="A0A4Z2IMT8"/>
<gene>
    <name evidence="1" type="ORF">EYF80_010564</name>
</gene>
<evidence type="ECO:0000313" key="2">
    <source>
        <dbReference type="Proteomes" id="UP000314294"/>
    </source>
</evidence>
<evidence type="ECO:0000313" key="1">
    <source>
        <dbReference type="EMBL" id="TNN79319.1"/>
    </source>
</evidence>
<reference evidence="1 2" key="1">
    <citation type="submission" date="2019-03" db="EMBL/GenBank/DDBJ databases">
        <title>First draft genome of Liparis tanakae, snailfish: a comprehensive survey of snailfish specific genes.</title>
        <authorList>
            <person name="Kim W."/>
            <person name="Song I."/>
            <person name="Jeong J.-H."/>
            <person name="Kim D."/>
            <person name="Kim S."/>
            <person name="Ryu S."/>
            <person name="Song J.Y."/>
            <person name="Lee S.K."/>
        </authorList>
    </citation>
    <scope>NUCLEOTIDE SEQUENCE [LARGE SCALE GENOMIC DNA]</scope>
    <source>
        <tissue evidence="1">Muscle</tissue>
    </source>
</reference>